<evidence type="ECO:0000256" key="1">
    <source>
        <dbReference type="SAM" id="SignalP"/>
    </source>
</evidence>
<evidence type="ECO:0008006" key="4">
    <source>
        <dbReference type="Google" id="ProtNLM"/>
    </source>
</evidence>
<evidence type="ECO:0000313" key="2">
    <source>
        <dbReference type="EMBL" id="EGT60041.1"/>
    </source>
</evidence>
<gene>
    <name evidence="2" type="ORF">CAEBREN_14933</name>
</gene>
<feature type="chain" id="PRO_5003405263" description="Wall-associated receptor kinase galacturonan-binding domain-containing protein" evidence="1">
    <location>
        <begin position="18"/>
        <end position="150"/>
    </location>
</feature>
<reference evidence="3" key="1">
    <citation type="submission" date="2011-07" db="EMBL/GenBank/DDBJ databases">
        <authorList>
            <consortium name="Caenorhabditis brenneri Sequencing and Analysis Consortium"/>
            <person name="Wilson R.K."/>
        </authorList>
    </citation>
    <scope>NUCLEOTIDE SEQUENCE [LARGE SCALE GENOMIC DNA]</scope>
    <source>
        <strain evidence="3">PB2801</strain>
    </source>
</reference>
<keyword evidence="1" id="KW-0732">Signal</keyword>
<name>G0NGF8_CAEBE</name>
<organism evidence="3">
    <name type="scientific">Caenorhabditis brenneri</name>
    <name type="common">Nematode worm</name>
    <dbReference type="NCBI Taxonomy" id="135651"/>
    <lineage>
        <taxon>Eukaryota</taxon>
        <taxon>Metazoa</taxon>
        <taxon>Ecdysozoa</taxon>
        <taxon>Nematoda</taxon>
        <taxon>Chromadorea</taxon>
        <taxon>Rhabditida</taxon>
        <taxon>Rhabditina</taxon>
        <taxon>Rhabditomorpha</taxon>
        <taxon>Rhabditoidea</taxon>
        <taxon>Rhabditidae</taxon>
        <taxon>Peloderinae</taxon>
        <taxon>Caenorhabditis</taxon>
    </lineage>
</organism>
<feature type="signal peptide" evidence="1">
    <location>
        <begin position="1"/>
        <end position="17"/>
    </location>
</feature>
<dbReference type="Proteomes" id="UP000008068">
    <property type="component" value="Unassembled WGS sequence"/>
</dbReference>
<dbReference type="InParanoid" id="G0NGF8"/>
<dbReference type="HOGENOM" id="CLU_105165_2_0_1"/>
<dbReference type="InterPro" id="IPR003326">
    <property type="entry name" value="TRA-1_regulated"/>
</dbReference>
<sequence length="150" mass="16618">MNLPLLISLIIIIGVSSQIETNHGCKTNCNCSNIEFSIGGPTSYTKIDDCSFKLTCLNGKQAVLSLSWDGSEIEKPSDASTNRMDVIQEGTAPFPPVDFFSTFGIACEDGYWIATKYPLIRYQNMDHELVTKSFDNINGKKTQFGILQCF</sequence>
<dbReference type="Pfam" id="PF02343">
    <property type="entry name" value="TRA-1_regulated"/>
    <property type="match status" value="1"/>
</dbReference>
<dbReference type="AlphaFoldDB" id="G0NGF8"/>
<protein>
    <recommendedName>
        <fullName evidence="4">Wall-associated receptor kinase galacturonan-binding domain-containing protein</fullName>
    </recommendedName>
</protein>
<proteinExistence type="predicted"/>
<keyword evidence="3" id="KW-1185">Reference proteome</keyword>
<accession>G0NGF8</accession>
<evidence type="ECO:0000313" key="3">
    <source>
        <dbReference type="Proteomes" id="UP000008068"/>
    </source>
</evidence>
<dbReference type="EMBL" id="GL379880">
    <property type="protein sequence ID" value="EGT60041.1"/>
    <property type="molecule type" value="Genomic_DNA"/>
</dbReference>